<dbReference type="Pfam" id="PF07883">
    <property type="entry name" value="Cupin_2"/>
    <property type="match status" value="1"/>
</dbReference>
<feature type="domain" description="Cupin type-2" evidence="1">
    <location>
        <begin position="284"/>
        <end position="334"/>
    </location>
</feature>
<accession>A0A1I3J9K6</accession>
<sequence>MGHSMTPSAETILPAPDFGAELAFWTKRGFRLDAIWPADDPEVARLSGMGLRLRLERAAEGPVTLRLEGDGTKEVSPAGNAVIFGPGVPSGAMPKVQQGFGLRRLAEGAPWIIGRAGMQYRDLVPDRLGGAIIASHIRIPDGGPVPDMVHFHTIGFQLIHCYKGWVDLVYEDQGPPFRLIAGSCVIQPPEIRHRVLFASDNIEVIEIGVPAVHVTTIDHEMELPNDTVNPERRFQGQTFVHHRPEEATWGPAAQAGFTCRDTTIAAHTGDVAGVRVLRPDSRPTAAFRHDAEIHFTFVLSGEMTLTVGGATHAVATADAFVTPPGEDVIYEACSDDLELLEVTLPGSPTLSAP</sequence>
<gene>
    <name evidence="2" type="ORF">SAMN04488095_1249</name>
</gene>
<evidence type="ECO:0000313" key="3">
    <source>
        <dbReference type="Proteomes" id="UP000199110"/>
    </source>
</evidence>
<dbReference type="EMBL" id="FORA01000001">
    <property type="protein sequence ID" value="SFI56658.1"/>
    <property type="molecule type" value="Genomic_DNA"/>
</dbReference>
<dbReference type="InterPro" id="IPR013096">
    <property type="entry name" value="Cupin_2"/>
</dbReference>
<dbReference type="AlphaFoldDB" id="A0A1I3J9K6"/>
<evidence type="ECO:0000313" key="2">
    <source>
        <dbReference type="EMBL" id="SFI56658.1"/>
    </source>
</evidence>
<dbReference type="InterPro" id="IPR014710">
    <property type="entry name" value="RmlC-like_jellyroll"/>
</dbReference>
<dbReference type="Gene3D" id="2.60.120.10">
    <property type="entry name" value="Jelly Rolls"/>
    <property type="match status" value="2"/>
</dbReference>
<protein>
    <submittedName>
        <fullName evidence="2">Cupin domain-containing protein</fullName>
    </submittedName>
</protein>
<dbReference type="SUPFAM" id="SSF51182">
    <property type="entry name" value="RmlC-like cupins"/>
    <property type="match status" value="1"/>
</dbReference>
<organism evidence="2 3">
    <name type="scientific">Jannaschia pohangensis</name>
    <dbReference type="NCBI Taxonomy" id="390807"/>
    <lineage>
        <taxon>Bacteria</taxon>
        <taxon>Pseudomonadati</taxon>
        <taxon>Pseudomonadota</taxon>
        <taxon>Alphaproteobacteria</taxon>
        <taxon>Rhodobacterales</taxon>
        <taxon>Roseobacteraceae</taxon>
        <taxon>Jannaschia</taxon>
    </lineage>
</organism>
<dbReference type="InterPro" id="IPR011051">
    <property type="entry name" value="RmlC_Cupin_sf"/>
</dbReference>
<proteinExistence type="predicted"/>
<reference evidence="2 3" key="1">
    <citation type="submission" date="2016-10" db="EMBL/GenBank/DDBJ databases">
        <authorList>
            <person name="de Groot N.N."/>
        </authorList>
    </citation>
    <scope>NUCLEOTIDE SEQUENCE [LARGE SCALE GENOMIC DNA]</scope>
    <source>
        <strain evidence="2 3">DSM 19073</strain>
    </source>
</reference>
<name>A0A1I3J9K6_9RHOB</name>
<dbReference type="CDD" id="cd06980">
    <property type="entry name" value="cupin_bxe_c0505"/>
    <property type="match status" value="1"/>
</dbReference>
<keyword evidence="3" id="KW-1185">Reference proteome</keyword>
<evidence type="ECO:0000259" key="1">
    <source>
        <dbReference type="Pfam" id="PF07883"/>
    </source>
</evidence>
<dbReference type="Proteomes" id="UP000199110">
    <property type="component" value="Unassembled WGS sequence"/>
</dbReference>
<dbReference type="STRING" id="390807.SAMN04488095_1249"/>